<dbReference type="InterPro" id="IPR014457">
    <property type="entry name" value="UCP010260"/>
</dbReference>
<dbReference type="PIRSF" id="PIRSF010260">
    <property type="entry name" value="UCP010260"/>
    <property type="match status" value="1"/>
</dbReference>
<evidence type="ECO:0000313" key="2">
    <source>
        <dbReference type="EMBL" id="RPA64740.1"/>
    </source>
</evidence>
<dbReference type="PANTHER" id="PTHR34202">
    <property type="entry name" value="UPF0548 PROTEIN"/>
    <property type="match status" value="1"/>
</dbReference>
<dbReference type="Pfam" id="PF09348">
    <property type="entry name" value="DUF1990"/>
    <property type="match status" value="1"/>
</dbReference>
<feature type="domain" description="DUF1990" evidence="1">
    <location>
        <begin position="23"/>
        <end position="179"/>
    </location>
</feature>
<dbReference type="PANTHER" id="PTHR34202:SF1">
    <property type="entry name" value="UPF0548 PROTEIN"/>
    <property type="match status" value="1"/>
</dbReference>
<organism evidence="2 3">
    <name type="scientific">Gordonia oryzae</name>
    <dbReference type="NCBI Taxonomy" id="2487349"/>
    <lineage>
        <taxon>Bacteria</taxon>
        <taxon>Bacillati</taxon>
        <taxon>Actinomycetota</taxon>
        <taxon>Actinomycetes</taxon>
        <taxon>Mycobacteriales</taxon>
        <taxon>Gordoniaceae</taxon>
        <taxon>Gordonia</taxon>
    </lineage>
</organism>
<evidence type="ECO:0000313" key="3">
    <source>
        <dbReference type="Proteomes" id="UP000267536"/>
    </source>
</evidence>
<dbReference type="Proteomes" id="UP000267536">
    <property type="component" value="Unassembled WGS sequence"/>
</dbReference>
<sequence>MPHTRLRLLDDVEVRRLGAEEFTYSEVGETTGVMPTGYRHVHLRTQLGSGRNHFEVAREAMLSWQIQLRANIAVATSHPTITDNAVAILGLRIGRVNAVRAPVAIVAVESDETMAGFTYGTLPGHPEMGEERFELRLMSDESVQLSITAFSRPATLLTRFCRPVAAALQDAITRRYGRALQA</sequence>
<dbReference type="RefSeq" id="WP_123926928.1">
    <property type="nucleotide sequence ID" value="NZ_JBPSDP010000004.1"/>
</dbReference>
<keyword evidence="3" id="KW-1185">Reference proteome</keyword>
<accession>A0A3N4H1Q4</accession>
<gene>
    <name evidence="2" type="ORF">EF294_06340</name>
</gene>
<dbReference type="InterPro" id="IPR018960">
    <property type="entry name" value="DUF1990"/>
</dbReference>
<reference evidence="2 3" key="1">
    <citation type="submission" date="2018-11" db="EMBL/GenBank/DDBJ databases">
        <title>Draft genome sequence of Gordonia sp. RS15-1S isolated from rice stems.</title>
        <authorList>
            <person name="Muangham S."/>
        </authorList>
    </citation>
    <scope>NUCLEOTIDE SEQUENCE [LARGE SCALE GENOMIC DNA]</scope>
    <source>
        <strain evidence="2 3">RS15-1S</strain>
    </source>
</reference>
<comment type="caution">
    <text evidence="2">The sequence shown here is derived from an EMBL/GenBank/DDBJ whole genome shotgun (WGS) entry which is preliminary data.</text>
</comment>
<evidence type="ECO:0000259" key="1">
    <source>
        <dbReference type="Pfam" id="PF09348"/>
    </source>
</evidence>
<proteinExistence type="predicted"/>
<protein>
    <submittedName>
        <fullName evidence="2">DUF1990 domain-containing protein</fullName>
    </submittedName>
</protein>
<dbReference type="OrthoDB" id="120660at2"/>
<dbReference type="EMBL" id="RKMH01000004">
    <property type="protein sequence ID" value="RPA64740.1"/>
    <property type="molecule type" value="Genomic_DNA"/>
</dbReference>
<name>A0A3N4H1Q4_9ACTN</name>
<dbReference type="AlphaFoldDB" id="A0A3N4H1Q4"/>